<dbReference type="Proteomes" id="UP000324897">
    <property type="component" value="Unassembled WGS sequence"/>
</dbReference>
<proteinExistence type="predicted"/>
<dbReference type="AlphaFoldDB" id="A0A5J9SF94"/>
<keyword evidence="2" id="KW-1185">Reference proteome</keyword>
<name>A0A5J9SF94_9POAL</name>
<comment type="caution">
    <text evidence="1">The sequence shown here is derived from an EMBL/GenBank/DDBJ whole genome shotgun (WGS) entry which is preliminary data.</text>
</comment>
<dbReference type="Gramene" id="TVT97940">
    <property type="protein sequence ID" value="TVT97940"/>
    <property type="gene ID" value="EJB05_56793"/>
</dbReference>
<reference evidence="1 2" key="1">
    <citation type="journal article" date="2019" name="Sci. Rep.">
        <title>A high-quality genome of Eragrostis curvula grass provides insights into Poaceae evolution and supports new strategies to enhance forage quality.</title>
        <authorList>
            <person name="Carballo J."/>
            <person name="Santos B.A.C.M."/>
            <person name="Zappacosta D."/>
            <person name="Garbus I."/>
            <person name="Selva J.P."/>
            <person name="Gallo C.A."/>
            <person name="Diaz A."/>
            <person name="Albertini E."/>
            <person name="Caccamo M."/>
            <person name="Echenique V."/>
        </authorList>
    </citation>
    <scope>NUCLEOTIDE SEQUENCE [LARGE SCALE GENOMIC DNA]</scope>
    <source>
        <strain evidence="2">cv. Victoria</strain>
        <tissue evidence="1">Leaf</tissue>
    </source>
</reference>
<feature type="non-terminal residue" evidence="1">
    <location>
        <position position="1"/>
    </location>
</feature>
<dbReference type="EMBL" id="RWGY01000920">
    <property type="protein sequence ID" value="TVT97940.1"/>
    <property type="molecule type" value="Genomic_DNA"/>
</dbReference>
<evidence type="ECO:0000313" key="2">
    <source>
        <dbReference type="Proteomes" id="UP000324897"/>
    </source>
</evidence>
<organism evidence="1 2">
    <name type="scientific">Eragrostis curvula</name>
    <name type="common">weeping love grass</name>
    <dbReference type="NCBI Taxonomy" id="38414"/>
    <lineage>
        <taxon>Eukaryota</taxon>
        <taxon>Viridiplantae</taxon>
        <taxon>Streptophyta</taxon>
        <taxon>Embryophyta</taxon>
        <taxon>Tracheophyta</taxon>
        <taxon>Spermatophyta</taxon>
        <taxon>Magnoliopsida</taxon>
        <taxon>Liliopsida</taxon>
        <taxon>Poales</taxon>
        <taxon>Poaceae</taxon>
        <taxon>PACMAD clade</taxon>
        <taxon>Chloridoideae</taxon>
        <taxon>Eragrostideae</taxon>
        <taxon>Eragrostidinae</taxon>
        <taxon>Eragrostis</taxon>
    </lineage>
</organism>
<gene>
    <name evidence="1" type="ORF">EJB05_56793</name>
</gene>
<dbReference type="OrthoDB" id="777519at2759"/>
<protein>
    <submittedName>
        <fullName evidence="1">Uncharacterized protein</fullName>
    </submittedName>
</protein>
<evidence type="ECO:0000313" key="1">
    <source>
        <dbReference type="EMBL" id="TVT97940.1"/>
    </source>
</evidence>
<sequence>MEDELFMAVRRTEHVELVTSCAVNVEPAAAKDAGPGPRTVRLPEEPFSLPSLAAGAAECSSSSLESPAKWQQVDDFFHDITDLFQIDPLPVV</sequence>
<accession>A0A5J9SF94</accession>